<dbReference type="InterPro" id="IPR036388">
    <property type="entry name" value="WH-like_DNA-bd_sf"/>
</dbReference>
<evidence type="ECO:0000313" key="2">
    <source>
        <dbReference type="EMBL" id="KKN73606.1"/>
    </source>
</evidence>
<dbReference type="GO" id="GO:0016987">
    <property type="term" value="F:sigma factor activity"/>
    <property type="evidence" value="ECO:0007669"/>
    <property type="project" value="InterPro"/>
</dbReference>
<feature type="domain" description="RNA polymerase sigma factor 70 region 4 type 2" evidence="1">
    <location>
        <begin position="49"/>
        <end position="94"/>
    </location>
</feature>
<dbReference type="EMBL" id="LAZR01000341">
    <property type="protein sequence ID" value="KKN73606.1"/>
    <property type="molecule type" value="Genomic_DNA"/>
</dbReference>
<accession>A0A0F9VJ99</accession>
<dbReference type="InterPro" id="IPR013249">
    <property type="entry name" value="RNA_pol_sigma70_r4_t2"/>
</dbReference>
<dbReference type="Gene3D" id="1.10.10.10">
    <property type="entry name" value="Winged helix-like DNA-binding domain superfamily/Winged helix DNA-binding domain"/>
    <property type="match status" value="1"/>
</dbReference>
<sequence>MQRTWVDSEGNRGRIILFSELPDDAVDNLQIEHKLSRMPQTFLKEEHLKCLTLKQLEVITMRFWGDMEVKEIAKRIGITSDAVYRRLRGAYKRLSIEINL</sequence>
<evidence type="ECO:0000259" key="1">
    <source>
        <dbReference type="Pfam" id="PF08281"/>
    </source>
</evidence>
<protein>
    <recommendedName>
        <fullName evidence="1">RNA polymerase sigma factor 70 region 4 type 2 domain-containing protein</fullName>
    </recommendedName>
</protein>
<reference evidence="2" key="1">
    <citation type="journal article" date="2015" name="Nature">
        <title>Complex archaea that bridge the gap between prokaryotes and eukaryotes.</title>
        <authorList>
            <person name="Spang A."/>
            <person name="Saw J.H."/>
            <person name="Jorgensen S.L."/>
            <person name="Zaremba-Niedzwiedzka K."/>
            <person name="Martijn J."/>
            <person name="Lind A.E."/>
            <person name="van Eijk R."/>
            <person name="Schleper C."/>
            <person name="Guy L."/>
            <person name="Ettema T.J."/>
        </authorList>
    </citation>
    <scope>NUCLEOTIDE SEQUENCE</scope>
</reference>
<name>A0A0F9VJ99_9ZZZZ</name>
<dbReference type="SUPFAM" id="SSF88659">
    <property type="entry name" value="Sigma3 and sigma4 domains of RNA polymerase sigma factors"/>
    <property type="match status" value="1"/>
</dbReference>
<dbReference type="GO" id="GO:0003677">
    <property type="term" value="F:DNA binding"/>
    <property type="evidence" value="ECO:0007669"/>
    <property type="project" value="InterPro"/>
</dbReference>
<organism evidence="2">
    <name type="scientific">marine sediment metagenome</name>
    <dbReference type="NCBI Taxonomy" id="412755"/>
    <lineage>
        <taxon>unclassified sequences</taxon>
        <taxon>metagenomes</taxon>
        <taxon>ecological metagenomes</taxon>
    </lineage>
</organism>
<gene>
    <name evidence="2" type="ORF">LCGC14_0399220</name>
</gene>
<proteinExistence type="predicted"/>
<dbReference type="GO" id="GO:0006352">
    <property type="term" value="P:DNA-templated transcription initiation"/>
    <property type="evidence" value="ECO:0007669"/>
    <property type="project" value="InterPro"/>
</dbReference>
<dbReference type="InterPro" id="IPR013324">
    <property type="entry name" value="RNA_pol_sigma_r3/r4-like"/>
</dbReference>
<dbReference type="AlphaFoldDB" id="A0A0F9VJ99"/>
<comment type="caution">
    <text evidence="2">The sequence shown here is derived from an EMBL/GenBank/DDBJ whole genome shotgun (WGS) entry which is preliminary data.</text>
</comment>
<dbReference type="Pfam" id="PF08281">
    <property type="entry name" value="Sigma70_r4_2"/>
    <property type="match status" value="1"/>
</dbReference>